<name>A0A6H9Z0J0_9ACTN</name>
<evidence type="ECO:0000313" key="4">
    <source>
        <dbReference type="Proteomes" id="UP000468735"/>
    </source>
</evidence>
<proteinExistence type="predicted"/>
<keyword evidence="2" id="KW-1133">Transmembrane helix</keyword>
<dbReference type="AlphaFoldDB" id="A0A6H9Z0J0"/>
<feature type="transmembrane region" description="Helical" evidence="2">
    <location>
        <begin position="16"/>
        <end position="34"/>
    </location>
</feature>
<protein>
    <submittedName>
        <fullName evidence="3">Uncharacterized protein</fullName>
    </submittedName>
</protein>
<evidence type="ECO:0000256" key="2">
    <source>
        <dbReference type="SAM" id="Phobius"/>
    </source>
</evidence>
<dbReference type="EMBL" id="WBMT01000009">
    <property type="protein sequence ID" value="KAB2347381.1"/>
    <property type="molecule type" value="Genomic_DNA"/>
</dbReference>
<evidence type="ECO:0000313" key="3">
    <source>
        <dbReference type="EMBL" id="KAB2347381.1"/>
    </source>
</evidence>
<sequence>MSKRNQSVATSRHTAIIGRVITLSALTTVIYLLADTPVTLSALTLTGLLAWAGFATLLAVGYARRARVLTRTQQAASSPARKPAPFAPRMDVQL</sequence>
<evidence type="ECO:0000256" key="1">
    <source>
        <dbReference type="SAM" id="MobiDB-lite"/>
    </source>
</evidence>
<gene>
    <name evidence="3" type="ORF">F8566_20425</name>
</gene>
<keyword evidence="2" id="KW-0812">Transmembrane</keyword>
<organism evidence="3 4">
    <name type="scientific">Actinomadura rudentiformis</name>
    <dbReference type="NCBI Taxonomy" id="359158"/>
    <lineage>
        <taxon>Bacteria</taxon>
        <taxon>Bacillati</taxon>
        <taxon>Actinomycetota</taxon>
        <taxon>Actinomycetes</taxon>
        <taxon>Streptosporangiales</taxon>
        <taxon>Thermomonosporaceae</taxon>
        <taxon>Actinomadura</taxon>
    </lineage>
</organism>
<feature type="region of interest" description="Disordered" evidence="1">
    <location>
        <begin position="73"/>
        <end position="94"/>
    </location>
</feature>
<feature type="transmembrane region" description="Helical" evidence="2">
    <location>
        <begin position="40"/>
        <end position="63"/>
    </location>
</feature>
<accession>A0A6H9Z0J0</accession>
<dbReference type="RefSeq" id="WP_151562167.1">
    <property type="nucleotide sequence ID" value="NZ_WBMT01000009.1"/>
</dbReference>
<comment type="caution">
    <text evidence="3">The sequence shown here is derived from an EMBL/GenBank/DDBJ whole genome shotgun (WGS) entry which is preliminary data.</text>
</comment>
<keyword evidence="4" id="KW-1185">Reference proteome</keyword>
<reference evidence="3 4" key="1">
    <citation type="submission" date="2019-09" db="EMBL/GenBank/DDBJ databases">
        <title>Actinomadura physcomitrii sp. nov., a novel actinomycete isolated from moss [Physcomitrium sphaericum (Ludw) Fuernr].</title>
        <authorList>
            <person name="Zhuang X."/>
            <person name="Liu C."/>
        </authorList>
    </citation>
    <scope>NUCLEOTIDE SEQUENCE [LARGE SCALE GENOMIC DNA]</scope>
    <source>
        <strain evidence="3 4">HMC1</strain>
    </source>
</reference>
<keyword evidence="2" id="KW-0472">Membrane</keyword>
<dbReference type="Proteomes" id="UP000468735">
    <property type="component" value="Unassembled WGS sequence"/>
</dbReference>